<sequence>MRFWTGTYVGVTPRPDEVERRSATAFHPAREPVTMSESDDESEPADSETAAASTAPTAPTAPTTAETACFEAGIKFGTLYHQFAGTPVAPESAPSLARAMEASIENQPHCVDVTVDVRTDELESELAGSAADYTELTGRFLEVEIVIEYEGREVVTQMAMEDGYPMMKVVSVSGRDAGD</sequence>
<comment type="pathway">
    <text evidence="1">Cofactor biosynthesis; tetrahydrofolate biosynthesis; 2-amino-4-hydroxy-6-hydroxymethyl-7,8-dihydropteridine diphosphate from 7,8-dihydroneopterin triphosphate: step 3/4.</text>
</comment>
<evidence type="ECO:0000313" key="5">
    <source>
        <dbReference type="Proteomes" id="UP000011543"/>
    </source>
</evidence>
<dbReference type="SUPFAM" id="SSF143560">
    <property type="entry name" value="MK0786-like"/>
    <property type="match status" value="1"/>
</dbReference>
<dbReference type="GO" id="GO:0046654">
    <property type="term" value="P:tetrahydrofolate biosynthetic process"/>
    <property type="evidence" value="ECO:0007669"/>
    <property type="project" value="UniProtKB-UniRule"/>
</dbReference>
<feature type="binding site" evidence="1">
    <location>
        <position position="167"/>
    </location>
    <ligand>
        <name>substrate</name>
    </ligand>
</feature>
<organism evidence="4 5">
    <name type="scientific">Natrialba magadii (strain ATCC 43099 / DSM 3394 / CCM 3739 / CIP 104546 / IAM 13178 / JCM 8861 / NBRC 102185 / NCIMB 2190 / MS3)</name>
    <name type="common">Natronobacterium magadii</name>
    <dbReference type="NCBI Taxonomy" id="547559"/>
    <lineage>
        <taxon>Archaea</taxon>
        <taxon>Methanobacteriati</taxon>
        <taxon>Methanobacteriota</taxon>
        <taxon>Stenosarchaea group</taxon>
        <taxon>Halobacteria</taxon>
        <taxon>Halobacteriales</taxon>
        <taxon>Natrialbaceae</taxon>
        <taxon>Natrialba</taxon>
    </lineage>
</organism>
<name>L9V1A3_NATMM</name>
<dbReference type="EC" id="4.1.2.25" evidence="1"/>
<dbReference type="InterPro" id="IPR007181">
    <property type="entry name" value="MtpD_C"/>
</dbReference>
<dbReference type="GO" id="GO:0046656">
    <property type="term" value="P:folic acid biosynthetic process"/>
    <property type="evidence" value="ECO:0007669"/>
    <property type="project" value="UniProtKB-KW"/>
</dbReference>
<comment type="catalytic activity">
    <reaction evidence="1">
        <text>7,8-dihydroneopterin = 6-hydroxymethyl-7,8-dihydropterin + glycolaldehyde</text>
        <dbReference type="Rhea" id="RHEA:10540"/>
        <dbReference type="ChEBI" id="CHEBI:17001"/>
        <dbReference type="ChEBI" id="CHEBI:17071"/>
        <dbReference type="ChEBI" id="CHEBI:44841"/>
        <dbReference type="EC" id="4.1.2.25"/>
    </reaction>
</comment>
<dbReference type="InterPro" id="IPR027508">
    <property type="entry name" value="DHN_aldolase_MptD"/>
</dbReference>
<comment type="function">
    <text evidence="1">Catalyzes the conversion of 7,8-dihydroneopterin (H2Neo) to 6-hydroxymethyl-7,8-dihydropterin (6-HMD).</text>
</comment>
<proteinExistence type="inferred from homology"/>
<dbReference type="HAMAP" id="MF_02130">
    <property type="entry name" value="DHNA_arch"/>
    <property type="match status" value="1"/>
</dbReference>
<feature type="binding site" evidence="1">
    <location>
        <position position="71"/>
    </location>
    <ligand>
        <name>substrate</name>
    </ligand>
</feature>
<comment type="subunit">
    <text evidence="1">Homotetramer.</text>
</comment>
<dbReference type="UniPathway" id="UPA00077">
    <property type="reaction ID" value="UER00154"/>
</dbReference>
<keyword evidence="1" id="KW-0289">Folate biosynthesis</keyword>
<evidence type="ECO:0000256" key="2">
    <source>
        <dbReference type="SAM" id="MobiDB-lite"/>
    </source>
</evidence>
<evidence type="ECO:0000259" key="3">
    <source>
        <dbReference type="Pfam" id="PF04038"/>
    </source>
</evidence>
<feature type="compositionally biased region" description="Acidic residues" evidence="2">
    <location>
        <begin position="37"/>
        <end position="46"/>
    </location>
</feature>
<accession>L9V1A3</accession>
<keyword evidence="1" id="KW-0456">Lyase</keyword>
<feature type="region of interest" description="Disordered" evidence="2">
    <location>
        <begin position="1"/>
        <end position="64"/>
    </location>
</feature>
<dbReference type="EMBL" id="AOHS01000032">
    <property type="protein sequence ID" value="ELY30113.1"/>
    <property type="molecule type" value="Genomic_DNA"/>
</dbReference>
<dbReference type="InterPro" id="IPR036839">
    <property type="entry name" value="MptD_sf"/>
</dbReference>
<dbReference type="Pfam" id="PF04038">
    <property type="entry name" value="DHNA"/>
    <property type="match status" value="1"/>
</dbReference>
<dbReference type="AlphaFoldDB" id="L9V1A3"/>
<reference evidence="4 5" key="1">
    <citation type="journal article" date="2014" name="PLoS Genet.">
        <title>Phylogenetically driven sequencing of extremely halophilic archaea reveals strategies for static and dynamic osmo-response.</title>
        <authorList>
            <person name="Becker E.A."/>
            <person name="Seitzer P.M."/>
            <person name="Tritt A."/>
            <person name="Larsen D."/>
            <person name="Krusor M."/>
            <person name="Yao A.I."/>
            <person name="Wu D."/>
            <person name="Madern D."/>
            <person name="Eisen J.A."/>
            <person name="Darling A.E."/>
            <person name="Facciotti M.T."/>
        </authorList>
    </citation>
    <scope>NUCLEOTIDE SEQUENCE [LARGE SCALE GENOMIC DNA]</scope>
    <source>
        <strain evidence="5">ATCC 43099 / DSM 3394 / CCM 3739 / CIP 104546 / IAM 13178 / JCM 8861 / NBRC 102185 / NCIMB 2190 / MS3</strain>
    </source>
</reference>
<protein>
    <recommendedName>
        <fullName evidence="1">Dihydroneopterin aldolase</fullName>
        <shortName evidence="1">DHNA</shortName>
        <ecNumber evidence="1">4.1.2.25</ecNumber>
    </recommendedName>
    <alternativeName>
        <fullName evidence="1">7,8-dihydroneopterin aldolase</fullName>
    </alternativeName>
</protein>
<dbReference type="Proteomes" id="UP000011543">
    <property type="component" value="Unassembled WGS sequence"/>
</dbReference>
<comment type="similarity">
    <text evidence="1">Belongs to the archaeal dihydroneopterin aldolase family.</text>
</comment>
<feature type="domain" description="Dihydroneopterin aldolase MtpD C-terminal" evidence="3">
    <location>
        <begin position="63"/>
        <end position="169"/>
    </location>
</feature>
<dbReference type="Gene3D" id="3.30.1300.20">
    <property type="entry name" value="7,8-dihydroneopterin aldolase (MptD)"/>
    <property type="match status" value="1"/>
</dbReference>
<dbReference type="PATRIC" id="fig|547559.17.peg.1806"/>
<evidence type="ECO:0000256" key="1">
    <source>
        <dbReference type="HAMAP-Rule" id="MF_02130"/>
    </source>
</evidence>
<evidence type="ECO:0000313" key="4">
    <source>
        <dbReference type="EMBL" id="ELY30113.1"/>
    </source>
</evidence>
<gene>
    <name evidence="1" type="primary">mptD</name>
    <name evidence="4" type="ORF">C500_09174</name>
</gene>
<feature type="compositionally biased region" description="Low complexity" evidence="2">
    <location>
        <begin position="47"/>
        <end position="64"/>
    </location>
</feature>
<comment type="caution">
    <text evidence="4">The sequence shown here is derived from an EMBL/GenBank/DDBJ whole genome shotgun (WGS) entry which is preliminary data.</text>
</comment>
<dbReference type="GO" id="GO:0004150">
    <property type="term" value="F:dihydroneopterin aldolase activity"/>
    <property type="evidence" value="ECO:0007669"/>
    <property type="project" value="UniProtKB-UniRule"/>
</dbReference>